<dbReference type="InterPro" id="IPR000182">
    <property type="entry name" value="GNAT_dom"/>
</dbReference>
<dbReference type="Proteomes" id="UP001597419">
    <property type="component" value="Unassembled WGS sequence"/>
</dbReference>
<dbReference type="GO" id="GO:0016746">
    <property type="term" value="F:acyltransferase activity"/>
    <property type="evidence" value="ECO:0007669"/>
    <property type="project" value="UniProtKB-KW"/>
</dbReference>
<evidence type="ECO:0000313" key="5">
    <source>
        <dbReference type="Proteomes" id="UP001597419"/>
    </source>
</evidence>
<dbReference type="RefSeq" id="WP_345398022.1">
    <property type="nucleotide sequence ID" value="NZ_BAABHG010000009.1"/>
</dbReference>
<dbReference type="PROSITE" id="PS51186">
    <property type="entry name" value="GNAT"/>
    <property type="match status" value="1"/>
</dbReference>
<feature type="domain" description="N-acetyltransferase" evidence="3">
    <location>
        <begin position="124"/>
        <end position="261"/>
    </location>
</feature>
<reference evidence="5" key="1">
    <citation type="journal article" date="2019" name="Int. J. Syst. Evol. Microbiol.">
        <title>The Global Catalogue of Microorganisms (GCM) 10K type strain sequencing project: providing services to taxonomists for standard genome sequencing and annotation.</title>
        <authorList>
            <consortium name="The Broad Institute Genomics Platform"/>
            <consortium name="The Broad Institute Genome Sequencing Center for Infectious Disease"/>
            <person name="Wu L."/>
            <person name="Ma J."/>
        </authorList>
    </citation>
    <scope>NUCLEOTIDE SEQUENCE [LARGE SCALE GENOMIC DNA]</scope>
    <source>
        <strain evidence="5">CGMCC 4.7643</strain>
    </source>
</reference>
<keyword evidence="2 4" id="KW-0012">Acyltransferase</keyword>
<name>A0ABW5GFH3_9PSEU</name>
<dbReference type="PANTHER" id="PTHR43877">
    <property type="entry name" value="AMINOALKYLPHOSPHONATE N-ACETYLTRANSFERASE-RELATED-RELATED"/>
    <property type="match status" value="1"/>
</dbReference>
<proteinExistence type="predicted"/>
<dbReference type="EC" id="2.3.1.-" evidence="4"/>
<keyword evidence="1 4" id="KW-0808">Transferase</keyword>
<gene>
    <name evidence="4" type="ORF">ACFSYJ_16895</name>
</gene>
<comment type="caution">
    <text evidence="4">The sequence shown here is derived from an EMBL/GenBank/DDBJ whole genome shotgun (WGS) entry which is preliminary data.</text>
</comment>
<evidence type="ECO:0000256" key="1">
    <source>
        <dbReference type="ARBA" id="ARBA00022679"/>
    </source>
</evidence>
<organism evidence="4 5">
    <name type="scientific">Amycolatopsis samaneae</name>
    <dbReference type="NCBI Taxonomy" id="664691"/>
    <lineage>
        <taxon>Bacteria</taxon>
        <taxon>Bacillati</taxon>
        <taxon>Actinomycetota</taxon>
        <taxon>Actinomycetes</taxon>
        <taxon>Pseudonocardiales</taxon>
        <taxon>Pseudonocardiaceae</taxon>
        <taxon>Amycolatopsis</taxon>
    </lineage>
</organism>
<keyword evidence="5" id="KW-1185">Reference proteome</keyword>
<dbReference type="Gene3D" id="3.40.630.30">
    <property type="match status" value="1"/>
</dbReference>
<sequence>MTSLLARMERNLAEHACYLHPALPGARVTRTDDLLIADSGIDDDTFNLVAAARFAPEAADARIAETVSALRATGRGFSWWVGPASEPDDLGARLTAAGLAESESETAMWADLAAVPAGQDVEGLDIRPVTTPDDLAAFAAILSANWTPPAPGVVEFYRGASGRALATESPGRLLIGRHAGIPVCAAEVILHAEVAGIYNIATLAAYRRRGFGGAITLAALHTAREAGYEIAVLQASEDGEPVYRKLGFTDCGRFTEFAVTP</sequence>
<dbReference type="CDD" id="cd04301">
    <property type="entry name" value="NAT_SF"/>
    <property type="match status" value="1"/>
</dbReference>
<dbReference type="EMBL" id="JBHUKU010000008">
    <property type="protein sequence ID" value="MFD2460291.1"/>
    <property type="molecule type" value="Genomic_DNA"/>
</dbReference>
<protein>
    <submittedName>
        <fullName evidence="4">GNAT family N-acetyltransferase</fullName>
        <ecNumber evidence="4">2.3.1.-</ecNumber>
    </submittedName>
</protein>
<dbReference type="SUPFAM" id="SSF55729">
    <property type="entry name" value="Acyl-CoA N-acyltransferases (Nat)"/>
    <property type="match status" value="1"/>
</dbReference>
<dbReference type="InterPro" id="IPR050832">
    <property type="entry name" value="Bact_Acetyltransf"/>
</dbReference>
<dbReference type="InterPro" id="IPR016181">
    <property type="entry name" value="Acyl_CoA_acyltransferase"/>
</dbReference>
<dbReference type="Pfam" id="PF13527">
    <property type="entry name" value="Acetyltransf_9"/>
    <property type="match status" value="1"/>
</dbReference>
<evidence type="ECO:0000256" key="2">
    <source>
        <dbReference type="ARBA" id="ARBA00023315"/>
    </source>
</evidence>
<accession>A0ABW5GFH3</accession>
<evidence type="ECO:0000313" key="4">
    <source>
        <dbReference type="EMBL" id="MFD2460291.1"/>
    </source>
</evidence>
<evidence type="ECO:0000259" key="3">
    <source>
        <dbReference type="PROSITE" id="PS51186"/>
    </source>
</evidence>